<evidence type="ECO:0000313" key="2">
    <source>
        <dbReference type="Proteomes" id="UP001172911"/>
    </source>
</evidence>
<protein>
    <submittedName>
        <fullName evidence="1">Uncharacterized protein</fullName>
    </submittedName>
</protein>
<reference evidence="1" key="2">
    <citation type="submission" date="2023-03" db="EMBL/GenBank/DDBJ databases">
        <authorList>
            <person name="Zhang Z."/>
        </authorList>
    </citation>
    <scope>NUCLEOTIDE SEQUENCE</scope>
    <source>
        <strain evidence="1">DSA</strain>
    </source>
</reference>
<reference evidence="1" key="1">
    <citation type="journal article" date="2023" name="J. Hazard. Mater.">
        <title>Anaerobic biodegradation of pyrene and benzo[a]pyrene by a new sulfate-reducing Desulforamulus aquiferis strain DSA.</title>
        <authorList>
            <person name="Zhang Z."/>
            <person name="Sun J."/>
            <person name="Gong X."/>
            <person name="Wang C."/>
            <person name="Wang H."/>
        </authorList>
    </citation>
    <scope>NUCLEOTIDE SEQUENCE</scope>
    <source>
        <strain evidence="1">DSA</strain>
    </source>
</reference>
<dbReference type="EMBL" id="JARPTC010000019">
    <property type="protein sequence ID" value="MDO7788168.1"/>
    <property type="molecule type" value="Genomic_DNA"/>
</dbReference>
<organism evidence="1 2">
    <name type="scientific">Desulforamulus aquiferis</name>
    <dbReference type="NCBI Taxonomy" id="1397668"/>
    <lineage>
        <taxon>Bacteria</taxon>
        <taxon>Bacillati</taxon>
        <taxon>Bacillota</taxon>
        <taxon>Clostridia</taxon>
        <taxon>Eubacteriales</taxon>
        <taxon>Peptococcaceae</taxon>
        <taxon>Desulforamulus</taxon>
    </lineage>
</organism>
<proteinExistence type="predicted"/>
<comment type="caution">
    <text evidence="1">The sequence shown here is derived from an EMBL/GenBank/DDBJ whole genome shotgun (WGS) entry which is preliminary data.</text>
</comment>
<sequence>MKLDYLISNTDDSRPITEIVQNPDFSSAFEASNLGDAIVRIVNICAEFGLSDDVMFEMIRKAKDKYGLPGGAGGVAAHGPDYPGSGVLEDEEI</sequence>
<evidence type="ECO:0000313" key="1">
    <source>
        <dbReference type="EMBL" id="MDO7788168.1"/>
    </source>
</evidence>
<dbReference type="Proteomes" id="UP001172911">
    <property type="component" value="Unassembled WGS sequence"/>
</dbReference>
<gene>
    <name evidence="1" type="ORF">P6N53_13135</name>
</gene>
<accession>A0AAW7ZEM5</accession>
<name>A0AAW7ZEM5_9FIRM</name>
<keyword evidence="2" id="KW-1185">Reference proteome</keyword>
<dbReference type="AlphaFoldDB" id="A0AAW7ZEM5"/>